<dbReference type="Proteomes" id="UP001056012">
    <property type="component" value="Chromosome 5"/>
</dbReference>
<dbReference type="EMBL" id="CP089278">
    <property type="protein sequence ID" value="USP79503.1"/>
    <property type="molecule type" value="Genomic_DNA"/>
</dbReference>
<dbReference type="PROSITE" id="PS00086">
    <property type="entry name" value="CYTOCHROME_P450"/>
    <property type="match status" value="1"/>
</dbReference>
<keyword evidence="3 6" id="KW-0349">Heme</keyword>
<protein>
    <recommendedName>
        <fullName evidence="11">Cytochrome P450</fullName>
    </recommendedName>
</protein>
<keyword evidence="7" id="KW-0560">Oxidoreductase</keyword>
<feature type="transmembrane region" description="Helical" evidence="8">
    <location>
        <begin position="324"/>
        <end position="343"/>
    </location>
</feature>
<dbReference type="Pfam" id="PF00067">
    <property type="entry name" value="p450"/>
    <property type="match status" value="1"/>
</dbReference>
<dbReference type="InterPro" id="IPR002403">
    <property type="entry name" value="Cyt_P450_E_grp-IV"/>
</dbReference>
<dbReference type="GO" id="GO:0016705">
    <property type="term" value="F:oxidoreductase activity, acting on paired donors, with incorporation or reduction of molecular oxygen"/>
    <property type="evidence" value="ECO:0007669"/>
    <property type="project" value="InterPro"/>
</dbReference>
<organism evidence="9 10">
    <name type="scientific">Curvularia clavata</name>
    <dbReference type="NCBI Taxonomy" id="95742"/>
    <lineage>
        <taxon>Eukaryota</taxon>
        <taxon>Fungi</taxon>
        <taxon>Dikarya</taxon>
        <taxon>Ascomycota</taxon>
        <taxon>Pezizomycotina</taxon>
        <taxon>Dothideomycetes</taxon>
        <taxon>Pleosporomycetidae</taxon>
        <taxon>Pleosporales</taxon>
        <taxon>Pleosporineae</taxon>
        <taxon>Pleosporaceae</taxon>
        <taxon>Curvularia</taxon>
    </lineage>
</organism>
<evidence type="ECO:0000256" key="3">
    <source>
        <dbReference type="ARBA" id="ARBA00022617"/>
    </source>
</evidence>
<keyword evidence="4 6" id="KW-0479">Metal-binding</keyword>
<keyword evidence="5 6" id="KW-0408">Iron</keyword>
<evidence type="ECO:0000256" key="8">
    <source>
        <dbReference type="SAM" id="Phobius"/>
    </source>
</evidence>
<comment type="similarity">
    <text evidence="2 7">Belongs to the cytochrome P450 family.</text>
</comment>
<dbReference type="InterPro" id="IPR017972">
    <property type="entry name" value="Cyt_P450_CS"/>
</dbReference>
<keyword evidence="8" id="KW-1133">Transmembrane helix</keyword>
<reference evidence="9" key="1">
    <citation type="submission" date="2021-12" db="EMBL/GenBank/DDBJ databases">
        <title>Curvularia clavata genome.</title>
        <authorList>
            <person name="Cao Y."/>
        </authorList>
    </citation>
    <scope>NUCLEOTIDE SEQUENCE</scope>
    <source>
        <strain evidence="9">Yc1106</strain>
    </source>
</reference>
<dbReference type="GO" id="GO:0008395">
    <property type="term" value="F:steroid hydroxylase activity"/>
    <property type="evidence" value="ECO:0007669"/>
    <property type="project" value="TreeGrafter"/>
</dbReference>
<evidence type="ECO:0000256" key="1">
    <source>
        <dbReference type="ARBA" id="ARBA00001971"/>
    </source>
</evidence>
<dbReference type="InterPro" id="IPR050529">
    <property type="entry name" value="CYP450_sterol_14alpha_dmase"/>
</dbReference>
<keyword evidence="8" id="KW-0812">Transmembrane</keyword>
<dbReference type="GO" id="GO:0005506">
    <property type="term" value="F:iron ion binding"/>
    <property type="evidence" value="ECO:0007669"/>
    <property type="project" value="InterPro"/>
</dbReference>
<dbReference type="OrthoDB" id="3366823at2759"/>
<feature type="transmembrane region" description="Helical" evidence="8">
    <location>
        <begin position="24"/>
        <end position="42"/>
    </location>
</feature>
<dbReference type="InterPro" id="IPR001128">
    <property type="entry name" value="Cyt_P450"/>
</dbReference>
<evidence type="ECO:0000256" key="4">
    <source>
        <dbReference type="ARBA" id="ARBA00022723"/>
    </source>
</evidence>
<keyword evidence="8" id="KW-0472">Membrane</keyword>
<dbReference type="InterPro" id="IPR036396">
    <property type="entry name" value="Cyt_P450_sf"/>
</dbReference>
<evidence type="ECO:0000256" key="5">
    <source>
        <dbReference type="ARBA" id="ARBA00023004"/>
    </source>
</evidence>
<evidence type="ECO:0008006" key="11">
    <source>
        <dbReference type="Google" id="ProtNLM"/>
    </source>
</evidence>
<evidence type="ECO:0000256" key="6">
    <source>
        <dbReference type="PIRSR" id="PIRSR602403-1"/>
    </source>
</evidence>
<dbReference type="PRINTS" id="PR00465">
    <property type="entry name" value="EP450IV"/>
</dbReference>
<evidence type="ECO:0000313" key="10">
    <source>
        <dbReference type="Proteomes" id="UP001056012"/>
    </source>
</evidence>
<gene>
    <name evidence="9" type="ORF">yc1106_06777</name>
</gene>
<keyword evidence="7" id="KW-0503">Monooxygenase</keyword>
<accession>A0A9Q8ZG03</accession>
<dbReference type="GO" id="GO:0020037">
    <property type="term" value="F:heme binding"/>
    <property type="evidence" value="ECO:0007669"/>
    <property type="project" value="InterPro"/>
</dbReference>
<keyword evidence="10" id="KW-1185">Reference proteome</keyword>
<dbReference type="AlphaFoldDB" id="A0A9Q8ZG03"/>
<dbReference type="PANTHER" id="PTHR24304:SF2">
    <property type="entry name" value="24-HYDROXYCHOLESTEROL 7-ALPHA-HYDROXYLASE"/>
    <property type="match status" value="1"/>
</dbReference>
<dbReference type="Gene3D" id="1.10.630.10">
    <property type="entry name" value="Cytochrome P450"/>
    <property type="match status" value="1"/>
</dbReference>
<proteinExistence type="inferred from homology"/>
<feature type="binding site" description="axial binding residue" evidence="6">
    <location>
        <position position="487"/>
    </location>
    <ligand>
        <name>heme</name>
        <dbReference type="ChEBI" id="CHEBI:30413"/>
    </ligand>
    <ligandPart>
        <name>Fe</name>
        <dbReference type="ChEBI" id="CHEBI:18248"/>
    </ligandPart>
</feature>
<dbReference type="CDD" id="cd11040">
    <property type="entry name" value="CYP7_CYP8-like"/>
    <property type="match status" value="1"/>
</dbReference>
<dbReference type="PANTHER" id="PTHR24304">
    <property type="entry name" value="CYTOCHROME P450 FAMILY 7"/>
    <property type="match status" value="1"/>
</dbReference>
<evidence type="ECO:0000256" key="7">
    <source>
        <dbReference type="RuleBase" id="RU000461"/>
    </source>
</evidence>
<evidence type="ECO:0000256" key="2">
    <source>
        <dbReference type="ARBA" id="ARBA00010617"/>
    </source>
</evidence>
<comment type="cofactor">
    <cofactor evidence="1 6">
        <name>heme</name>
        <dbReference type="ChEBI" id="CHEBI:30413"/>
    </cofactor>
</comment>
<dbReference type="SUPFAM" id="SSF48264">
    <property type="entry name" value="Cytochrome P450"/>
    <property type="match status" value="1"/>
</dbReference>
<sequence length="547" mass="60999">MDGTNATTTGAGALHFLDGYQNSFLVRVLLALLAICVCTRLVSSYTFRSIKYGKAHHVTPPTLPYWIPGLRHALSLAYDSKGFMAKCFKKYGDGTPFFLDGADQRMLIVLDPDHVKSMLQSAQHFDPNPFIHDQILGALMGSPQAAIDYYNSPEANTDYIQTTHIRQHTTGTNLGLLDKRVCDLLVQSIGESLATTPGTEWKEIPDLFEFVTYHVTYAIATTLLGSSLVSGYPDVVSDLWTHIEATDQFFMGLPRFIIPKAYAARDRLLANMRKYAVKSEELRKHNQVNTTWDPVAGSGLLQEREQIYSELPNHDEYARSAQTLGLLYGGTSLTIPVTFWYLFETLRDPEVHAQVLSEIQTYSTEGPAKYNFMQLTTRPLLQSLHAESTRMYSSNLTVRQVVSPVYNLDDKYTITKGTQVFIANKMNGQFTPGWARVRPEALARPLDVFWAERFVIGGGKGDEKRGRFSDAGLAGCWTSFGGGEHKCPGRHFARNITIVTLAVLMGEYETELVDVDTANKMVPGPNDTAFGTVRPKGKIAARIRRRA</sequence>
<name>A0A9Q8ZG03_CURCL</name>
<evidence type="ECO:0000313" key="9">
    <source>
        <dbReference type="EMBL" id="USP79503.1"/>
    </source>
</evidence>
<dbReference type="VEuPathDB" id="FungiDB:yc1106_06777"/>